<organism evidence="2 3">
    <name type="scientific">Nocardia neocaledoniensis</name>
    <dbReference type="NCBI Taxonomy" id="236511"/>
    <lineage>
        <taxon>Bacteria</taxon>
        <taxon>Bacillati</taxon>
        <taxon>Actinomycetota</taxon>
        <taxon>Actinomycetes</taxon>
        <taxon>Mycobacteriales</taxon>
        <taxon>Nocardiaceae</taxon>
        <taxon>Nocardia</taxon>
    </lineage>
</organism>
<dbReference type="PROSITE" id="PS51819">
    <property type="entry name" value="VOC"/>
    <property type="match status" value="1"/>
</dbReference>
<dbReference type="InterPro" id="IPR029068">
    <property type="entry name" value="Glyas_Bleomycin-R_OHBP_Dase"/>
</dbReference>
<dbReference type="RefSeq" id="WP_110038955.1">
    <property type="nucleotide sequence ID" value="NZ_QGTL01000006.1"/>
</dbReference>
<evidence type="ECO:0000259" key="1">
    <source>
        <dbReference type="PROSITE" id="PS51819"/>
    </source>
</evidence>
<feature type="domain" description="VOC" evidence="1">
    <location>
        <begin position="4"/>
        <end position="127"/>
    </location>
</feature>
<dbReference type="GO" id="GO:0016829">
    <property type="term" value="F:lyase activity"/>
    <property type="evidence" value="ECO:0007669"/>
    <property type="project" value="UniProtKB-KW"/>
</dbReference>
<accession>A0A317NHD8</accession>
<dbReference type="AlphaFoldDB" id="A0A317NHD8"/>
<dbReference type="Pfam" id="PF00903">
    <property type="entry name" value="Glyoxalase"/>
    <property type="match status" value="1"/>
</dbReference>
<reference evidence="2 3" key="1">
    <citation type="submission" date="2018-05" db="EMBL/GenBank/DDBJ databases">
        <title>Genomic Encyclopedia of Type Strains, Phase IV (KMG-IV): sequencing the most valuable type-strain genomes for metagenomic binning, comparative biology and taxonomic classification.</title>
        <authorList>
            <person name="Goeker M."/>
        </authorList>
    </citation>
    <scope>NUCLEOTIDE SEQUENCE [LARGE SCALE GENOMIC DNA]</scope>
    <source>
        <strain evidence="2 3">DSM 44717</strain>
    </source>
</reference>
<evidence type="ECO:0000313" key="3">
    <source>
        <dbReference type="Proteomes" id="UP000246410"/>
    </source>
</evidence>
<dbReference type="SUPFAM" id="SSF54593">
    <property type="entry name" value="Glyoxalase/Bleomycin resistance protein/Dihydroxybiphenyl dioxygenase"/>
    <property type="match status" value="1"/>
</dbReference>
<gene>
    <name evidence="2" type="ORF">DFR69_106333</name>
</gene>
<dbReference type="Gene3D" id="3.10.180.10">
    <property type="entry name" value="2,3-Dihydroxybiphenyl 1,2-Dioxygenase, domain 1"/>
    <property type="match status" value="1"/>
</dbReference>
<dbReference type="InterPro" id="IPR037523">
    <property type="entry name" value="VOC_core"/>
</dbReference>
<dbReference type="EMBL" id="QGTL01000006">
    <property type="protein sequence ID" value="PWV74522.1"/>
    <property type="molecule type" value="Genomic_DNA"/>
</dbReference>
<keyword evidence="2" id="KW-0456">Lyase</keyword>
<proteinExistence type="predicted"/>
<dbReference type="InterPro" id="IPR004360">
    <property type="entry name" value="Glyas_Fos-R_dOase_dom"/>
</dbReference>
<sequence length="142" mass="15562">MFRGLATVTVYADDIAAAEEWYTKALGVESYFSFPHEGPPAYVEFRIGDFGHELGIVDVRFAPHPKSEEPAGAIAYWHVDDLEKTLAHLLSIGAKDHDPVTHHGDGIGFITASVIDPFGNILGIMTNPHFLEVVEARKSETS</sequence>
<keyword evidence="3" id="KW-1185">Reference proteome</keyword>
<comment type="caution">
    <text evidence="2">The sequence shown here is derived from an EMBL/GenBank/DDBJ whole genome shotgun (WGS) entry which is preliminary data.</text>
</comment>
<evidence type="ECO:0000313" key="2">
    <source>
        <dbReference type="EMBL" id="PWV74522.1"/>
    </source>
</evidence>
<protein>
    <submittedName>
        <fullName evidence="2">Putative enzyme related to lactoylglutathione lyase</fullName>
    </submittedName>
</protein>
<dbReference type="Proteomes" id="UP000246410">
    <property type="component" value="Unassembled WGS sequence"/>
</dbReference>
<name>A0A317NHD8_9NOCA</name>